<feature type="domain" description="Helicase-associated" evidence="4">
    <location>
        <begin position="1"/>
        <end position="92"/>
    </location>
</feature>
<keyword evidence="1" id="KW-0547">Nucleotide-binding</keyword>
<dbReference type="Proteomes" id="UP000593567">
    <property type="component" value="Unassembled WGS sequence"/>
</dbReference>
<comment type="caution">
    <text evidence="5">The sequence shown here is derived from an EMBL/GenBank/DDBJ whole genome shotgun (WGS) entry which is preliminary data.</text>
</comment>
<dbReference type="SMART" id="SM00847">
    <property type="entry name" value="HA2"/>
    <property type="match status" value="1"/>
</dbReference>
<dbReference type="Gene3D" id="1.20.120.1080">
    <property type="match status" value="1"/>
</dbReference>
<gene>
    <name evidence="5" type="ORF">EB796_002434</name>
</gene>
<keyword evidence="6" id="KW-1185">Reference proteome</keyword>
<evidence type="ECO:0000256" key="1">
    <source>
        <dbReference type="ARBA" id="ARBA00022741"/>
    </source>
</evidence>
<dbReference type="AlphaFoldDB" id="A0A7J7KM60"/>
<organism evidence="5 6">
    <name type="scientific">Bugula neritina</name>
    <name type="common">Brown bryozoan</name>
    <name type="synonym">Sertularia neritina</name>
    <dbReference type="NCBI Taxonomy" id="10212"/>
    <lineage>
        <taxon>Eukaryota</taxon>
        <taxon>Metazoa</taxon>
        <taxon>Spiralia</taxon>
        <taxon>Lophotrochozoa</taxon>
        <taxon>Bryozoa</taxon>
        <taxon>Gymnolaemata</taxon>
        <taxon>Cheilostomatida</taxon>
        <taxon>Flustrina</taxon>
        <taxon>Buguloidea</taxon>
        <taxon>Bugulidae</taxon>
        <taxon>Bugula</taxon>
    </lineage>
</organism>
<dbReference type="Pfam" id="PF21010">
    <property type="entry name" value="HA2_C"/>
    <property type="match status" value="1"/>
</dbReference>
<evidence type="ECO:0000313" key="5">
    <source>
        <dbReference type="EMBL" id="KAF6039239.1"/>
    </source>
</evidence>
<dbReference type="InterPro" id="IPR048333">
    <property type="entry name" value="HA2_WH"/>
</dbReference>
<dbReference type="GO" id="GO:0071013">
    <property type="term" value="C:catalytic step 2 spliceosome"/>
    <property type="evidence" value="ECO:0007669"/>
    <property type="project" value="TreeGrafter"/>
</dbReference>
<dbReference type="GO" id="GO:0003723">
    <property type="term" value="F:RNA binding"/>
    <property type="evidence" value="ECO:0007669"/>
    <property type="project" value="TreeGrafter"/>
</dbReference>
<evidence type="ECO:0000256" key="2">
    <source>
        <dbReference type="ARBA" id="ARBA00022840"/>
    </source>
</evidence>
<comment type="catalytic activity">
    <reaction evidence="3">
        <text>ATP + H2O = ADP + phosphate + H(+)</text>
        <dbReference type="Rhea" id="RHEA:13065"/>
        <dbReference type="ChEBI" id="CHEBI:15377"/>
        <dbReference type="ChEBI" id="CHEBI:15378"/>
        <dbReference type="ChEBI" id="CHEBI:30616"/>
        <dbReference type="ChEBI" id="CHEBI:43474"/>
        <dbReference type="ChEBI" id="CHEBI:456216"/>
        <dbReference type="EC" id="3.6.4.13"/>
    </reaction>
</comment>
<name>A0A7J7KM60_BUGNE</name>
<dbReference type="Pfam" id="PF04408">
    <property type="entry name" value="WHD_HA2"/>
    <property type="match status" value="1"/>
</dbReference>
<evidence type="ECO:0000313" key="6">
    <source>
        <dbReference type="Proteomes" id="UP000593567"/>
    </source>
</evidence>
<dbReference type="GO" id="GO:0003724">
    <property type="term" value="F:RNA helicase activity"/>
    <property type="evidence" value="ECO:0007669"/>
    <property type="project" value="UniProtKB-EC"/>
</dbReference>
<proteinExistence type="predicted"/>
<dbReference type="InterPro" id="IPR007502">
    <property type="entry name" value="Helicase-assoc_dom"/>
</dbReference>
<keyword evidence="2" id="KW-0067">ATP-binding</keyword>
<evidence type="ECO:0000259" key="4">
    <source>
        <dbReference type="SMART" id="SM00847"/>
    </source>
</evidence>
<evidence type="ECO:0000256" key="3">
    <source>
        <dbReference type="ARBA" id="ARBA00047984"/>
    </source>
</evidence>
<protein>
    <submittedName>
        <fullName evidence="5">DHX16</fullName>
    </submittedName>
</protein>
<dbReference type="OrthoDB" id="10253254at2759"/>
<accession>A0A7J7KM60</accession>
<reference evidence="5" key="1">
    <citation type="submission" date="2020-06" db="EMBL/GenBank/DDBJ databases">
        <title>Draft genome of Bugula neritina, a colonial animal packing powerful symbionts and potential medicines.</title>
        <authorList>
            <person name="Rayko M."/>
        </authorList>
    </citation>
    <scope>NUCLEOTIDE SEQUENCE [LARGE SCALE GENOMIC DNA]</scope>
    <source>
        <strain evidence="5">Kwan_BN1</strain>
    </source>
</reference>
<dbReference type="InterPro" id="IPR027417">
    <property type="entry name" value="P-loop_NTPase"/>
</dbReference>
<sequence>MALEQLYALGALNHMGELTKLGRRMAELPVDPMLSKMILASEKYKCTEEILSIAAMLSVNNSIFYRPKDKIVHADTARVNFFVPGGDHLTLLNVYNQWVETGYSTQWCFENFIQHRSMKRARDVREQLEGLMERVEIEMTTCNGDSVAIRKAITAGFFYHTVKLGKGGHYKTVKQQQTVLVHPNSCLFEDHPRWLIYLNWFSLLKSL</sequence>
<dbReference type="Pfam" id="PF07717">
    <property type="entry name" value="OB_NTP_bind"/>
    <property type="match status" value="1"/>
</dbReference>
<dbReference type="PANTHER" id="PTHR18934">
    <property type="entry name" value="ATP-DEPENDENT RNA HELICASE"/>
    <property type="match status" value="1"/>
</dbReference>
<dbReference type="InterPro" id="IPR011709">
    <property type="entry name" value="DEAD-box_helicase_OB_fold"/>
</dbReference>
<dbReference type="GO" id="GO:0005524">
    <property type="term" value="F:ATP binding"/>
    <property type="evidence" value="ECO:0007669"/>
    <property type="project" value="UniProtKB-KW"/>
</dbReference>
<dbReference type="PANTHER" id="PTHR18934:SF83">
    <property type="entry name" value="PRE-MRNA-SPLICING FACTOR ATP-DEPENDENT RNA HELICASE DHX16"/>
    <property type="match status" value="1"/>
</dbReference>
<dbReference type="SUPFAM" id="SSF52540">
    <property type="entry name" value="P-loop containing nucleoside triphosphate hydrolases"/>
    <property type="match status" value="1"/>
</dbReference>
<dbReference type="EMBL" id="VXIV02000288">
    <property type="protein sequence ID" value="KAF6039239.1"/>
    <property type="molecule type" value="Genomic_DNA"/>
</dbReference>